<evidence type="ECO:0000313" key="1">
    <source>
        <dbReference type="EMBL" id="QJA86866.1"/>
    </source>
</evidence>
<dbReference type="SUPFAM" id="SSF55486">
    <property type="entry name" value="Metalloproteases ('zincins'), catalytic domain"/>
    <property type="match status" value="1"/>
</dbReference>
<dbReference type="Gene3D" id="3.40.390.10">
    <property type="entry name" value="Collagenase (Catalytic Domain)"/>
    <property type="match status" value="1"/>
</dbReference>
<dbReference type="InterPro" id="IPR024079">
    <property type="entry name" value="MetalloPept_cat_dom_sf"/>
</dbReference>
<protein>
    <recommendedName>
        <fullName evidence="2">Peptidase</fullName>
    </recommendedName>
</protein>
<reference evidence="1" key="1">
    <citation type="submission" date="2020-03" db="EMBL/GenBank/DDBJ databases">
        <title>The deep terrestrial virosphere.</title>
        <authorList>
            <person name="Holmfeldt K."/>
            <person name="Nilsson E."/>
            <person name="Simone D."/>
            <person name="Lopez-Fernandez M."/>
            <person name="Wu X."/>
            <person name="de Brujin I."/>
            <person name="Lundin D."/>
            <person name="Andersson A."/>
            <person name="Bertilsson S."/>
            <person name="Dopson M."/>
        </authorList>
    </citation>
    <scope>NUCLEOTIDE SEQUENCE</scope>
    <source>
        <strain evidence="1">MM415B03105</strain>
    </source>
</reference>
<evidence type="ECO:0008006" key="2">
    <source>
        <dbReference type="Google" id="ProtNLM"/>
    </source>
</evidence>
<dbReference type="EMBL" id="MT142664">
    <property type="protein sequence ID" value="QJA86866.1"/>
    <property type="molecule type" value="Genomic_DNA"/>
</dbReference>
<dbReference type="AlphaFoldDB" id="A0A6M3KXG5"/>
<gene>
    <name evidence="1" type="ORF">MM415B03105_0010</name>
</gene>
<proteinExistence type="predicted"/>
<accession>A0A6M3KXG5</accession>
<dbReference type="Gene3D" id="2.30.30.40">
    <property type="entry name" value="SH3 Domains"/>
    <property type="match status" value="1"/>
</dbReference>
<name>A0A6M3KXG5_9ZZZZ</name>
<organism evidence="1">
    <name type="scientific">viral metagenome</name>
    <dbReference type="NCBI Taxonomy" id="1070528"/>
    <lineage>
        <taxon>unclassified sequences</taxon>
        <taxon>metagenomes</taxon>
        <taxon>organismal metagenomes</taxon>
    </lineage>
</organism>
<sequence length="307" mass="33845">MGWLLAALVALVLAVGAMEDPYPDDLLGVPPIATPDYSYIDDFPNVDCNLGTGECWETPSNNMLRAAAASPSAPSYLVSNTGGDGVYIRRTPNMTDKITAWPDNTVMLSVAGEPIRGWLHVKAPDNVVGWIPEQYLVSPQARPTQQAAPVARPSTSLVSNRSPKWVVPVQYWINSNGFPYPQAEVESVAAWAFDSWLSEIGESAEFMGYTDARPNSRDSLNVIGWGYDTNPGRTWRWHSEGRLLEADVILSPQYSQFWKITMLHEVGHVLGLPHGGDGVMQETLSTNRLPKGLTESDRRMLLDVYGR</sequence>
<dbReference type="GO" id="GO:0008237">
    <property type="term" value="F:metallopeptidase activity"/>
    <property type="evidence" value="ECO:0007669"/>
    <property type="project" value="InterPro"/>
</dbReference>